<dbReference type="Proteomes" id="UP000675781">
    <property type="component" value="Unassembled WGS sequence"/>
</dbReference>
<organism evidence="6 7">
    <name type="scientific">Actinospica durhamensis</name>
    <dbReference type="NCBI Taxonomy" id="1508375"/>
    <lineage>
        <taxon>Bacteria</taxon>
        <taxon>Bacillati</taxon>
        <taxon>Actinomycetota</taxon>
        <taxon>Actinomycetes</taxon>
        <taxon>Catenulisporales</taxon>
        <taxon>Actinospicaceae</taxon>
        <taxon>Actinospica</taxon>
    </lineage>
</organism>
<protein>
    <submittedName>
        <fullName evidence="6">TetR/AcrR family transcriptional regulator</fullName>
    </submittedName>
</protein>
<evidence type="ECO:0000313" key="6">
    <source>
        <dbReference type="EMBL" id="MBR7835484.1"/>
    </source>
</evidence>
<dbReference type="AlphaFoldDB" id="A0A941IPT2"/>
<comment type="caution">
    <text evidence="6">The sequence shown here is derived from an EMBL/GenBank/DDBJ whole genome shotgun (WGS) entry which is preliminary data.</text>
</comment>
<dbReference type="GO" id="GO:0000976">
    <property type="term" value="F:transcription cis-regulatory region binding"/>
    <property type="evidence" value="ECO:0007669"/>
    <property type="project" value="TreeGrafter"/>
</dbReference>
<dbReference type="Pfam" id="PF21597">
    <property type="entry name" value="TetR_C_43"/>
    <property type="match status" value="1"/>
</dbReference>
<dbReference type="PROSITE" id="PS50977">
    <property type="entry name" value="HTH_TETR_2"/>
    <property type="match status" value="1"/>
</dbReference>
<dbReference type="GO" id="GO:0003700">
    <property type="term" value="F:DNA-binding transcription factor activity"/>
    <property type="evidence" value="ECO:0007669"/>
    <property type="project" value="TreeGrafter"/>
</dbReference>
<dbReference type="EMBL" id="JAGSOG010000097">
    <property type="protein sequence ID" value="MBR7835484.1"/>
    <property type="molecule type" value="Genomic_DNA"/>
</dbReference>
<dbReference type="InterPro" id="IPR001647">
    <property type="entry name" value="HTH_TetR"/>
</dbReference>
<dbReference type="Pfam" id="PF00440">
    <property type="entry name" value="TetR_N"/>
    <property type="match status" value="1"/>
</dbReference>
<dbReference type="InterPro" id="IPR009057">
    <property type="entry name" value="Homeodomain-like_sf"/>
</dbReference>
<dbReference type="Gene3D" id="1.10.357.10">
    <property type="entry name" value="Tetracycline Repressor, domain 2"/>
    <property type="match status" value="1"/>
</dbReference>
<feature type="DNA-binding region" description="H-T-H motif" evidence="4">
    <location>
        <begin position="28"/>
        <end position="47"/>
    </location>
</feature>
<sequence>MRADARRNYEALISAARELFVELGSEAPLDEVARRAGVGAGTLYRHFPTRADLLAGVYAADLEELAAEGHRLVETEEPGAALDKFLTAYLTMSLRNGAIKRAMQTMLSDTEPVPAALTSCRSTVHAVWAEILERAQRAGAARAEIEPATLMRMIYGIAMATQDNPSSASAMLDVVRAGVLTGERQPA</sequence>
<evidence type="ECO:0000256" key="1">
    <source>
        <dbReference type="ARBA" id="ARBA00023015"/>
    </source>
</evidence>
<evidence type="ECO:0000256" key="4">
    <source>
        <dbReference type="PROSITE-ProRule" id="PRU00335"/>
    </source>
</evidence>
<keyword evidence="2 4" id="KW-0238">DNA-binding</keyword>
<name>A0A941IPT2_9ACTN</name>
<evidence type="ECO:0000313" key="7">
    <source>
        <dbReference type="Proteomes" id="UP000675781"/>
    </source>
</evidence>
<dbReference type="SUPFAM" id="SSF48498">
    <property type="entry name" value="Tetracyclin repressor-like, C-terminal domain"/>
    <property type="match status" value="1"/>
</dbReference>
<gene>
    <name evidence="6" type="ORF">KDL01_19570</name>
</gene>
<dbReference type="PRINTS" id="PR00455">
    <property type="entry name" value="HTHTETR"/>
</dbReference>
<dbReference type="InterPro" id="IPR036271">
    <property type="entry name" value="Tet_transcr_reg_TetR-rel_C_sf"/>
</dbReference>
<evidence type="ECO:0000259" key="5">
    <source>
        <dbReference type="PROSITE" id="PS50977"/>
    </source>
</evidence>
<dbReference type="PANTHER" id="PTHR30055:SF234">
    <property type="entry name" value="HTH-TYPE TRANSCRIPTIONAL REGULATOR BETI"/>
    <property type="match status" value="1"/>
</dbReference>
<dbReference type="PANTHER" id="PTHR30055">
    <property type="entry name" value="HTH-TYPE TRANSCRIPTIONAL REGULATOR RUTR"/>
    <property type="match status" value="1"/>
</dbReference>
<feature type="domain" description="HTH tetR-type" evidence="5">
    <location>
        <begin position="6"/>
        <end position="65"/>
    </location>
</feature>
<reference evidence="6" key="1">
    <citation type="submission" date="2021-04" db="EMBL/GenBank/DDBJ databases">
        <title>Genome based classification of Actinospica acidithermotolerans sp. nov., an actinobacterium isolated from an Indonesian hot spring.</title>
        <authorList>
            <person name="Kusuma A.B."/>
            <person name="Putra K.E."/>
            <person name="Nafisah S."/>
            <person name="Loh J."/>
            <person name="Nouioui I."/>
            <person name="Goodfellow M."/>
        </authorList>
    </citation>
    <scope>NUCLEOTIDE SEQUENCE</scope>
    <source>
        <strain evidence="6">CSCA 57</strain>
    </source>
</reference>
<evidence type="ECO:0000256" key="2">
    <source>
        <dbReference type="ARBA" id="ARBA00023125"/>
    </source>
</evidence>
<dbReference type="RefSeq" id="WP_212529975.1">
    <property type="nucleotide sequence ID" value="NZ_JAGSOG010000097.1"/>
</dbReference>
<evidence type="ECO:0000256" key="3">
    <source>
        <dbReference type="ARBA" id="ARBA00023163"/>
    </source>
</evidence>
<keyword evidence="7" id="KW-1185">Reference proteome</keyword>
<proteinExistence type="predicted"/>
<accession>A0A941IPT2</accession>
<dbReference type="InterPro" id="IPR049445">
    <property type="entry name" value="TetR_SbtR-like_C"/>
</dbReference>
<dbReference type="InterPro" id="IPR050109">
    <property type="entry name" value="HTH-type_TetR-like_transc_reg"/>
</dbReference>
<keyword evidence="3" id="KW-0804">Transcription</keyword>
<dbReference type="SUPFAM" id="SSF46689">
    <property type="entry name" value="Homeodomain-like"/>
    <property type="match status" value="1"/>
</dbReference>
<keyword evidence="1" id="KW-0805">Transcription regulation</keyword>